<accession>A0A0F9JLR9</accession>
<sequence length="37" mass="4420">DPDPDYYFGDGHAGDRFVDIINKDSFWKIKKQKEFNI</sequence>
<protein>
    <submittedName>
        <fullName evidence="1">Uncharacterized protein</fullName>
    </submittedName>
</protein>
<evidence type="ECO:0000313" key="1">
    <source>
        <dbReference type="EMBL" id="KKM63326.1"/>
    </source>
</evidence>
<comment type="caution">
    <text evidence="1">The sequence shown here is derived from an EMBL/GenBank/DDBJ whole genome shotgun (WGS) entry which is preliminary data.</text>
</comment>
<gene>
    <name evidence="1" type="ORF">LCGC14_1512570</name>
</gene>
<reference evidence="1" key="1">
    <citation type="journal article" date="2015" name="Nature">
        <title>Complex archaea that bridge the gap between prokaryotes and eukaryotes.</title>
        <authorList>
            <person name="Spang A."/>
            <person name="Saw J.H."/>
            <person name="Jorgensen S.L."/>
            <person name="Zaremba-Niedzwiedzka K."/>
            <person name="Martijn J."/>
            <person name="Lind A.E."/>
            <person name="van Eijk R."/>
            <person name="Schleper C."/>
            <person name="Guy L."/>
            <person name="Ettema T.J."/>
        </authorList>
    </citation>
    <scope>NUCLEOTIDE SEQUENCE</scope>
</reference>
<dbReference type="AlphaFoldDB" id="A0A0F9JLR9"/>
<feature type="non-terminal residue" evidence="1">
    <location>
        <position position="1"/>
    </location>
</feature>
<proteinExistence type="predicted"/>
<organism evidence="1">
    <name type="scientific">marine sediment metagenome</name>
    <dbReference type="NCBI Taxonomy" id="412755"/>
    <lineage>
        <taxon>unclassified sequences</taxon>
        <taxon>metagenomes</taxon>
        <taxon>ecological metagenomes</taxon>
    </lineage>
</organism>
<name>A0A0F9JLR9_9ZZZZ</name>
<dbReference type="EMBL" id="LAZR01011119">
    <property type="protein sequence ID" value="KKM63326.1"/>
    <property type="molecule type" value="Genomic_DNA"/>
</dbReference>